<comment type="caution">
    <text evidence="2">The sequence shown here is derived from an EMBL/GenBank/DDBJ whole genome shotgun (WGS) entry which is preliminary data.</text>
</comment>
<dbReference type="Proteomes" id="UP000580474">
    <property type="component" value="Unassembled WGS sequence"/>
</dbReference>
<keyword evidence="3" id="KW-1185">Reference proteome</keyword>
<accession>A0A840NFH6</accession>
<protein>
    <submittedName>
        <fullName evidence="2">Uncharacterized protein</fullName>
    </submittedName>
</protein>
<proteinExistence type="predicted"/>
<name>A0A840NFH6_9PSEU</name>
<evidence type="ECO:0000313" key="2">
    <source>
        <dbReference type="EMBL" id="MBB5067027.1"/>
    </source>
</evidence>
<dbReference type="AlphaFoldDB" id="A0A840NFH6"/>
<dbReference type="EMBL" id="JACHIV010000001">
    <property type="protein sequence ID" value="MBB5067027.1"/>
    <property type="molecule type" value="Genomic_DNA"/>
</dbReference>
<sequence length="140" mass="14860">MNQNSIAAQGARLSDTEKAATPESVIPDVQPASYDPMICSSLTGFGLSAASMARAVAARAAGWVGVAVSAGCALQEAKEAEKNLSPEDRAYLQSEIRRFANMTSDQKMESLGCVKVHNEDPGTDSASTQGYYWKCPTDHD</sequence>
<feature type="region of interest" description="Disordered" evidence="1">
    <location>
        <begin position="1"/>
        <end position="27"/>
    </location>
</feature>
<reference evidence="2 3" key="1">
    <citation type="submission" date="2020-08" db="EMBL/GenBank/DDBJ databases">
        <title>Sequencing the genomes of 1000 actinobacteria strains.</title>
        <authorList>
            <person name="Klenk H.-P."/>
        </authorList>
    </citation>
    <scope>NUCLEOTIDE SEQUENCE [LARGE SCALE GENOMIC DNA]</scope>
    <source>
        <strain evidence="2 3">DSM 45582</strain>
    </source>
</reference>
<evidence type="ECO:0000313" key="3">
    <source>
        <dbReference type="Proteomes" id="UP000580474"/>
    </source>
</evidence>
<organism evidence="2 3">
    <name type="scientific">Saccharopolyspora gloriosae</name>
    <dbReference type="NCBI Taxonomy" id="455344"/>
    <lineage>
        <taxon>Bacteria</taxon>
        <taxon>Bacillati</taxon>
        <taxon>Actinomycetota</taxon>
        <taxon>Actinomycetes</taxon>
        <taxon>Pseudonocardiales</taxon>
        <taxon>Pseudonocardiaceae</taxon>
        <taxon>Saccharopolyspora</taxon>
    </lineage>
</organism>
<gene>
    <name evidence="2" type="ORF">BJ969_000115</name>
</gene>
<dbReference type="RefSeq" id="WP_184476206.1">
    <property type="nucleotide sequence ID" value="NZ_JACHIV010000001.1"/>
</dbReference>
<evidence type="ECO:0000256" key="1">
    <source>
        <dbReference type="SAM" id="MobiDB-lite"/>
    </source>
</evidence>